<dbReference type="Pfam" id="PF00620">
    <property type="entry name" value="RhoGAP"/>
    <property type="match status" value="1"/>
</dbReference>
<dbReference type="Pfam" id="PF22669">
    <property type="entry name" value="Exo_endo_phos2"/>
    <property type="match status" value="1"/>
</dbReference>
<comment type="subcellular location">
    <subcellularLocation>
        <location evidence="2">Cytoplasmic vesicle</location>
        <location evidence="2">Phagosome membrane</location>
    </subcellularLocation>
    <subcellularLocation>
        <location evidence="1">Early endosome membrane</location>
    </subcellularLocation>
</comment>
<dbReference type="Pfam" id="PF21310">
    <property type="entry name" value="OCRL-like_ASH"/>
    <property type="match status" value="1"/>
</dbReference>
<organism evidence="6 7">
    <name type="scientific">Rickenella mellea</name>
    <dbReference type="NCBI Taxonomy" id="50990"/>
    <lineage>
        <taxon>Eukaryota</taxon>
        <taxon>Fungi</taxon>
        <taxon>Dikarya</taxon>
        <taxon>Basidiomycota</taxon>
        <taxon>Agaricomycotina</taxon>
        <taxon>Agaricomycetes</taxon>
        <taxon>Hymenochaetales</taxon>
        <taxon>Rickenellaceae</taxon>
        <taxon>Rickenella</taxon>
    </lineage>
</organism>
<evidence type="ECO:0000256" key="3">
    <source>
        <dbReference type="ARBA" id="ARBA00022753"/>
    </source>
</evidence>
<evidence type="ECO:0000256" key="4">
    <source>
        <dbReference type="ARBA" id="ARBA00023329"/>
    </source>
</evidence>
<dbReference type="SUPFAM" id="SSF56219">
    <property type="entry name" value="DNase I-like"/>
    <property type="match status" value="1"/>
</dbReference>
<dbReference type="InterPro" id="IPR008936">
    <property type="entry name" value="Rho_GTPase_activation_prot"/>
</dbReference>
<dbReference type="OrthoDB" id="7862313at2759"/>
<dbReference type="SMART" id="SM00128">
    <property type="entry name" value="IPPc"/>
    <property type="match status" value="1"/>
</dbReference>
<dbReference type="GO" id="GO:0004439">
    <property type="term" value="F:phosphatidylinositol-4,5-bisphosphate 5-phosphatase activity"/>
    <property type="evidence" value="ECO:0007669"/>
    <property type="project" value="TreeGrafter"/>
</dbReference>
<evidence type="ECO:0000313" key="6">
    <source>
        <dbReference type="EMBL" id="TDL27765.1"/>
    </source>
</evidence>
<dbReference type="InterPro" id="IPR013783">
    <property type="entry name" value="Ig-like_fold"/>
</dbReference>
<dbReference type="Gene3D" id="2.60.40.10">
    <property type="entry name" value="Immunoglobulins"/>
    <property type="match status" value="1"/>
</dbReference>
<dbReference type="PROSITE" id="PS50238">
    <property type="entry name" value="RHOGAP"/>
    <property type="match status" value="1"/>
</dbReference>
<dbReference type="InterPro" id="IPR000198">
    <property type="entry name" value="RhoGAP_dom"/>
</dbReference>
<keyword evidence="7" id="KW-1185">Reference proteome</keyword>
<dbReference type="PANTHER" id="PTHR11200:SF300">
    <property type="entry name" value="TYPE II INOSITOL 1,4,5-TRISPHOSPHATE 5-PHOSPHATASE"/>
    <property type="match status" value="1"/>
</dbReference>
<dbReference type="InterPro" id="IPR036691">
    <property type="entry name" value="Endo/exonu/phosph_ase_sf"/>
</dbReference>
<dbReference type="EMBL" id="ML170158">
    <property type="protein sequence ID" value="TDL27765.1"/>
    <property type="molecule type" value="Genomic_DNA"/>
</dbReference>
<dbReference type="SMART" id="SM00324">
    <property type="entry name" value="RhoGAP"/>
    <property type="match status" value="1"/>
</dbReference>
<evidence type="ECO:0000256" key="2">
    <source>
        <dbReference type="ARBA" id="ARBA00004580"/>
    </source>
</evidence>
<reference evidence="6 7" key="1">
    <citation type="submission" date="2018-06" db="EMBL/GenBank/DDBJ databases">
        <title>A transcriptomic atlas of mushroom development highlights an independent origin of complex multicellularity.</title>
        <authorList>
            <consortium name="DOE Joint Genome Institute"/>
            <person name="Krizsan K."/>
            <person name="Almasi E."/>
            <person name="Merenyi Z."/>
            <person name="Sahu N."/>
            <person name="Viragh M."/>
            <person name="Koszo T."/>
            <person name="Mondo S."/>
            <person name="Kiss B."/>
            <person name="Balint B."/>
            <person name="Kues U."/>
            <person name="Barry K."/>
            <person name="Hegedus J.C."/>
            <person name="Henrissat B."/>
            <person name="Johnson J."/>
            <person name="Lipzen A."/>
            <person name="Ohm R."/>
            <person name="Nagy I."/>
            <person name="Pangilinan J."/>
            <person name="Yan J."/>
            <person name="Xiong Y."/>
            <person name="Grigoriev I.V."/>
            <person name="Hibbett D.S."/>
            <person name="Nagy L.G."/>
        </authorList>
    </citation>
    <scope>NUCLEOTIDE SEQUENCE [LARGE SCALE GENOMIC DNA]</scope>
    <source>
        <strain evidence="6 7">SZMC22713</strain>
    </source>
</reference>
<dbReference type="Gene3D" id="3.60.10.10">
    <property type="entry name" value="Endonuclease/exonuclease/phosphatase"/>
    <property type="match status" value="1"/>
</dbReference>
<dbReference type="AlphaFoldDB" id="A0A4Y7QK19"/>
<dbReference type="InterPro" id="IPR000300">
    <property type="entry name" value="IPPc"/>
</dbReference>
<accession>A0A4Y7QK19</accession>
<keyword evidence="4" id="KW-0968">Cytoplasmic vesicle</keyword>
<dbReference type="Gene3D" id="1.10.555.10">
    <property type="entry name" value="Rho GTPase activation protein"/>
    <property type="match status" value="1"/>
</dbReference>
<protein>
    <submittedName>
        <fullName evidence="6">DNase I-like protein</fullName>
    </submittedName>
</protein>
<dbReference type="Proteomes" id="UP000294933">
    <property type="component" value="Unassembled WGS sequence"/>
</dbReference>
<dbReference type="GO" id="GO:0031901">
    <property type="term" value="C:early endosome membrane"/>
    <property type="evidence" value="ECO:0007669"/>
    <property type="project" value="UniProtKB-SubCell"/>
</dbReference>
<dbReference type="VEuPathDB" id="FungiDB:BD410DRAFT_835072"/>
<sequence>MSADTEIRSLLRPSERVIASLRASASASDDKSRSNQNVNEVALAVIAHVDSGDRHDGLERGSVIVLDSVSLNPQSVTPKKLRIISATPITSELTISIAQGMTQGLFVLTLQVTTSSESRSRSAHETTRTFTTSDSHALSEFTSACRRFQSQAPNEDSFAWLASYAAMTTATSAYDVPPTVEPQSRHPQTHRTLPIAVPVNSLPLHECLSSAAAGQPGDEDKDIAMIKEDWVRRTLDVECAGDKTTIRIRIGSFNVNGKYPSQDLHPWLRKPSSPQLPNAMSGGKETASVYTAKIGDAIQGEPDLFVLGFQELDLAPESLLYSTSAAAARVDAWTAAIFAGLGELRDEYQKIAIHQLVGMLIIILAKKSIIPRISQIRTASLGTGLMGIMGNKGAVGLRLVVSSTSLTFVNSHLAAADEMLARRNSDFHDLERRLVFPGELREDSESHDGMGYERSSIGGDYDYDADMVASGDLNYRIDLPDADVRALLSSPNLHLRELGVRDMVLHDQLKNVIKEGQSFKGFLEGDITHLPTYRFATGLSTDALGYDMKWVLSRHTSFGSSLSRSVIRRRPAWTDRVLWMSRHPSQVNILAYAAHSEITMSDHRPLAATFEVKINDVDKLKQAEMAATLFEKIGNIEDAEATHKLKLASSTIDLGAVSFRRPVMKQMELQNIGKIASTFRFVPMRPRGPIHAPWLSITPLAGLILPGETMSIIITAFIDERTAAPLNMNPNRLDETLILHTARGKDHFVSVTGQYQPTCFANSLSWLVRLHEPIRSTKREVESHSKQLLNAPKEIMRLVNWLMSHATNIPGLFITRADEGLVDNIRDALDTGNEISAEEKLSDPHVAIAVGETLLRFLDSLTTPVVPASIHARCMEATSRDEAFEILDQFPEESVNVWISITAFLHFVLQQDAHASKNVNEDTDQSTRANIIAAVFAPILLRDDAAKAPRVSPLAKRKFLLYFIT</sequence>
<dbReference type="InterPro" id="IPR048869">
    <property type="entry name" value="OCRL-1_2_ASH"/>
</dbReference>
<dbReference type="STRING" id="50990.A0A4Y7QK19"/>
<evidence type="ECO:0000313" key="7">
    <source>
        <dbReference type="Proteomes" id="UP000294933"/>
    </source>
</evidence>
<evidence type="ECO:0000259" key="5">
    <source>
        <dbReference type="PROSITE" id="PS50238"/>
    </source>
</evidence>
<dbReference type="SUPFAM" id="SSF48350">
    <property type="entry name" value="GTPase activation domain, GAP"/>
    <property type="match status" value="1"/>
</dbReference>
<dbReference type="GO" id="GO:0007165">
    <property type="term" value="P:signal transduction"/>
    <property type="evidence" value="ECO:0007669"/>
    <property type="project" value="InterPro"/>
</dbReference>
<dbReference type="InterPro" id="IPR046985">
    <property type="entry name" value="IP5"/>
</dbReference>
<gene>
    <name evidence="6" type="ORF">BD410DRAFT_835072</name>
</gene>
<proteinExistence type="predicted"/>
<dbReference type="GO" id="GO:0046856">
    <property type="term" value="P:phosphatidylinositol dephosphorylation"/>
    <property type="evidence" value="ECO:0007669"/>
    <property type="project" value="InterPro"/>
</dbReference>
<dbReference type="PANTHER" id="PTHR11200">
    <property type="entry name" value="INOSITOL 5-PHOSPHATASE"/>
    <property type="match status" value="1"/>
</dbReference>
<keyword evidence="3" id="KW-0967">Endosome</keyword>
<evidence type="ECO:0000256" key="1">
    <source>
        <dbReference type="ARBA" id="ARBA00004146"/>
    </source>
</evidence>
<feature type="domain" description="Rho-GAP" evidence="5">
    <location>
        <begin position="779"/>
        <end position="965"/>
    </location>
</feature>
<name>A0A4Y7QK19_9AGAM</name>